<evidence type="ECO:0000313" key="1">
    <source>
        <dbReference type="EMBL" id="EOY06151.1"/>
    </source>
</evidence>
<dbReference type="Proteomes" id="UP000026915">
    <property type="component" value="Chromosome 4"/>
</dbReference>
<reference evidence="1 2" key="1">
    <citation type="journal article" date="2013" name="Genome Biol.">
        <title>The genome sequence of the most widely cultivated cacao type and its use to identify candidate genes regulating pod color.</title>
        <authorList>
            <person name="Motamayor J.C."/>
            <person name="Mockaitis K."/>
            <person name="Schmutz J."/>
            <person name="Haiminen N."/>
            <person name="Iii D.L."/>
            <person name="Cornejo O."/>
            <person name="Findley S.D."/>
            <person name="Zheng P."/>
            <person name="Utro F."/>
            <person name="Royaert S."/>
            <person name="Saski C."/>
            <person name="Jenkins J."/>
            <person name="Podicheti R."/>
            <person name="Zhao M."/>
            <person name="Scheffler B.E."/>
            <person name="Stack J.C."/>
            <person name="Feltus F.A."/>
            <person name="Mustiga G.M."/>
            <person name="Amores F."/>
            <person name="Phillips W."/>
            <person name="Marelli J.P."/>
            <person name="May G.D."/>
            <person name="Shapiro H."/>
            <person name="Ma J."/>
            <person name="Bustamante C.D."/>
            <person name="Schnell R.J."/>
            <person name="Main D."/>
            <person name="Gilbert D."/>
            <person name="Parida L."/>
            <person name="Kuhn D.N."/>
        </authorList>
    </citation>
    <scope>NUCLEOTIDE SEQUENCE [LARGE SCALE GENOMIC DNA]</scope>
    <source>
        <strain evidence="2">cv. Matina 1-6</strain>
    </source>
</reference>
<dbReference type="GO" id="GO:0003676">
    <property type="term" value="F:nucleic acid binding"/>
    <property type="evidence" value="ECO:0007669"/>
    <property type="project" value="InterPro"/>
</dbReference>
<gene>
    <name evidence="1" type="ORF">TCM_020966</name>
</gene>
<protein>
    <recommendedName>
        <fullName evidence="3">RRM domain-containing protein</fullName>
    </recommendedName>
</protein>
<dbReference type="Gramene" id="EOY06151">
    <property type="protein sequence ID" value="EOY06151"/>
    <property type="gene ID" value="TCM_020966"/>
</dbReference>
<dbReference type="InParanoid" id="A0A061EMV5"/>
<accession>A0A061EMV5</accession>
<keyword evidence="2" id="KW-1185">Reference proteome</keyword>
<name>A0A061EMV5_THECC</name>
<dbReference type="SUPFAM" id="SSF54928">
    <property type="entry name" value="RNA-binding domain, RBD"/>
    <property type="match status" value="1"/>
</dbReference>
<dbReference type="STRING" id="3641.A0A061EMV5"/>
<dbReference type="HOGENOM" id="CLU_2337783_0_0_1"/>
<evidence type="ECO:0008006" key="3">
    <source>
        <dbReference type="Google" id="ProtNLM"/>
    </source>
</evidence>
<dbReference type="PANTHER" id="PTHR48035:SF2">
    <property type="entry name" value="RNA-BINDING REGION RNP-1 DOMAIN-CONTAINING PROTEIN"/>
    <property type="match status" value="1"/>
</dbReference>
<dbReference type="AlphaFoldDB" id="A0A061EMV5"/>
<dbReference type="InterPro" id="IPR053260">
    <property type="entry name" value="hnRNP"/>
</dbReference>
<evidence type="ECO:0000313" key="2">
    <source>
        <dbReference type="Proteomes" id="UP000026915"/>
    </source>
</evidence>
<dbReference type="EMBL" id="CM001882">
    <property type="protein sequence ID" value="EOY06151.1"/>
    <property type="molecule type" value="Genomic_DNA"/>
</dbReference>
<dbReference type="InterPro" id="IPR035979">
    <property type="entry name" value="RBD_domain_sf"/>
</dbReference>
<dbReference type="PANTHER" id="PTHR48035">
    <property type="entry name" value="HETEROGENEOUS NUCLEAR RIBONUCLEOPROTEIN 1"/>
    <property type="match status" value="1"/>
</dbReference>
<sequence>MLIRDKFSARRHRVFGFIVFSDPLILDTVLKDNHTIDGRTFLVDVVRVRPRIELEQSDRAGKLSPAQQAHGLGSSNSTAAAMLVPKLHFNHVQEQSNL</sequence>
<proteinExistence type="predicted"/>
<organism evidence="1 2">
    <name type="scientific">Theobroma cacao</name>
    <name type="common">Cacao</name>
    <name type="synonym">Cocoa</name>
    <dbReference type="NCBI Taxonomy" id="3641"/>
    <lineage>
        <taxon>Eukaryota</taxon>
        <taxon>Viridiplantae</taxon>
        <taxon>Streptophyta</taxon>
        <taxon>Embryophyta</taxon>
        <taxon>Tracheophyta</taxon>
        <taxon>Spermatophyta</taxon>
        <taxon>Magnoliopsida</taxon>
        <taxon>eudicotyledons</taxon>
        <taxon>Gunneridae</taxon>
        <taxon>Pentapetalae</taxon>
        <taxon>rosids</taxon>
        <taxon>malvids</taxon>
        <taxon>Malvales</taxon>
        <taxon>Malvaceae</taxon>
        <taxon>Byttnerioideae</taxon>
        <taxon>Theobroma</taxon>
    </lineage>
</organism>